<gene>
    <name evidence="2" type="ORF">COCNU_09G006230</name>
</gene>
<sequence length="233" mass="26307">MIEIERLSKYKWEVVDFCDQHNHKVVSPYWENLHKGKQPKSKKKMDVRKEVGVQTNFISDALEEQICGYVGAGAKYASNCTMGGKPKAFGSDGQILLDYFTKWQVRNPTCVFAVQLDGEQRLSGVFWSDAWARIMYNLFSDVVIFDTRTKINGNNLLFATFLGVNNHAQLVFLGGALVASETEETFMWIFRSWLEAMHGYQPGCIITDLDEKSNVPLLKCSLIPTIGCARGTS</sequence>
<organism evidence="2 3">
    <name type="scientific">Cocos nucifera</name>
    <name type="common">Coconut palm</name>
    <dbReference type="NCBI Taxonomy" id="13894"/>
    <lineage>
        <taxon>Eukaryota</taxon>
        <taxon>Viridiplantae</taxon>
        <taxon>Streptophyta</taxon>
        <taxon>Embryophyta</taxon>
        <taxon>Tracheophyta</taxon>
        <taxon>Spermatophyta</taxon>
        <taxon>Magnoliopsida</taxon>
        <taxon>Liliopsida</taxon>
        <taxon>Arecaceae</taxon>
        <taxon>Arecoideae</taxon>
        <taxon>Cocoseae</taxon>
        <taxon>Attaleinae</taxon>
        <taxon>Cocos</taxon>
    </lineage>
</organism>
<reference evidence="2" key="2">
    <citation type="submission" date="2019-07" db="EMBL/GenBank/DDBJ databases">
        <authorList>
            <person name="Yang Y."/>
            <person name="Bocs S."/>
            <person name="Baudouin L."/>
        </authorList>
    </citation>
    <scope>NUCLEOTIDE SEQUENCE</scope>
    <source>
        <tissue evidence="2">Spear leaf of Hainan Tall coconut</tissue>
    </source>
</reference>
<dbReference type="PANTHER" id="PTHR47718">
    <property type="entry name" value="OS01G0519700 PROTEIN"/>
    <property type="match status" value="1"/>
</dbReference>
<reference evidence="2" key="1">
    <citation type="journal article" date="2017" name="Gigascience">
        <title>The genome draft of coconut (Cocos nucifera).</title>
        <authorList>
            <person name="Xiao Y."/>
            <person name="Xu P."/>
            <person name="Fan H."/>
            <person name="Baudouin L."/>
            <person name="Xia W."/>
            <person name="Bocs S."/>
            <person name="Xu J."/>
            <person name="Li Q."/>
            <person name="Guo A."/>
            <person name="Zhou L."/>
            <person name="Li J."/>
            <person name="Wu Y."/>
            <person name="Ma Z."/>
            <person name="Armero A."/>
            <person name="Issali A.E."/>
            <person name="Liu N."/>
            <person name="Peng M."/>
            <person name="Yang Y."/>
        </authorList>
    </citation>
    <scope>NUCLEOTIDE SEQUENCE</scope>
    <source>
        <tissue evidence="2">Spear leaf of Hainan Tall coconut</tissue>
    </source>
</reference>
<dbReference type="Pfam" id="PF10551">
    <property type="entry name" value="MULE"/>
    <property type="match status" value="1"/>
</dbReference>
<accession>A0A8K0IK81</accession>
<proteinExistence type="predicted"/>
<dbReference type="Proteomes" id="UP000797356">
    <property type="component" value="Chromosome 9"/>
</dbReference>
<dbReference type="AlphaFoldDB" id="A0A8K0IK81"/>
<keyword evidence="3" id="KW-1185">Reference proteome</keyword>
<dbReference type="OrthoDB" id="675990at2759"/>
<name>A0A8K0IK81_COCNU</name>
<dbReference type="InterPro" id="IPR018289">
    <property type="entry name" value="MULE_transposase_dom"/>
</dbReference>
<evidence type="ECO:0000313" key="2">
    <source>
        <dbReference type="EMBL" id="KAG1361160.1"/>
    </source>
</evidence>
<comment type="caution">
    <text evidence="2">The sequence shown here is derived from an EMBL/GenBank/DDBJ whole genome shotgun (WGS) entry which is preliminary data.</text>
</comment>
<evidence type="ECO:0000313" key="3">
    <source>
        <dbReference type="Proteomes" id="UP000797356"/>
    </source>
</evidence>
<protein>
    <recommendedName>
        <fullName evidence="1">MULE transposase domain-containing protein</fullName>
    </recommendedName>
</protein>
<evidence type="ECO:0000259" key="1">
    <source>
        <dbReference type="Pfam" id="PF10551"/>
    </source>
</evidence>
<feature type="domain" description="MULE transposase" evidence="1">
    <location>
        <begin position="142"/>
        <end position="211"/>
    </location>
</feature>
<dbReference type="EMBL" id="CM017880">
    <property type="protein sequence ID" value="KAG1361160.1"/>
    <property type="molecule type" value="Genomic_DNA"/>
</dbReference>